<proteinExistence type="predicted"/>
<protein>
    <submittedName>
        <fullName evidence="1">Uncharacterized protein</fullName>
    </submittedName>
</protein>
<organism evidence="1 2">
    <name type="scientific">Dioscorea zingiberensis</name>
    <dbReference type="NCBI Taxonomy" id="325984"/>
    <lineage>
        <taxon>Eukaryota</taxon>
        <taxon>Viridiplantae</taxon>
        <taxon>Streptophyta</taxon>
        <taxon>Embryophyta</taxon>
        <taxon>Tracheophyta</taxon>
        <taxon>Spermatophyta</taxon>
        <taxon>Magnoliopsida</taxon>
        <taxon>Liliopsida</taxon>
        <taxon>Dioscoreales</taxon>
        <taxon>Dioscoreaceae</taxon>
        <taxon>Dioscorea</taxon>
    </lineage>
</organism>
<comment type="caution">
    <text evidence="1">The sequence shown here is derived from an EMBL/GenBank/DDBJ whole genome shotgun (WGS) entry which is preliminary data.</text>
</comment>
<reference evidence="1" key="1">
    <citation type="submission" date="2021-03" db="EMBL/GenBank/DDBJ databases">
        <authorList>
            <person name="Li Z."/>
            <person name="Yang C."/>
        </authorList>
    </citation>
    <scope>NUCLEOTIDE SEQUENCE</scope>
    <source>
        <strain evidence="1">Dzin_1.0</strain>
        <tissue evidence="1">Leaf</tissue>
    </source>
</reference>
<dbReference type="OrthoDB" id="1673621at2759"/>
<reference evidence="1" key="2">
    <citation type="journal article" date="2022" name="Hortic Res">
        <title>The genome of Dioscorea zingiberensis sheds light on the biosynthesis, origin and evolution of the medicinally important diosgenin saponins.</title>
        <authorList>
            <person name="Li Y."/>
            <person name="Tan C."/>
            <person name="Li Z."/>
            <person name="Guo J."/>
            <person name="Li S."/>
            <person name="Chen X."/>
            <person name="Wang C."/>
            <person name="Dai X."/>
            <person name="Yang H."/>
            <person name="Song W."/>
            <person name="Hou L."/>
            <person name="Xu J."/>
            <person name="Tong Z."/>
            <person name="Xu A."/>
            <person name="Yuan X."/>
            <person name="Wang W."/>
            <person name="Yang Q."/>
            <person name="Chen L."/>
            <person name="Sun Z."/>
            <person name="Wang K."/>
            <person name="Pan B."/>
            <person name="Chen J."/>
            <person name="Bao Y."/>
            <person name="Liu F."/>
            <person name="Qi X."/>
            <person name="Gang D.R."/>
            <person name="Wen J."/>
            <person name="Li J."/>
        </authorList>
    </citation>
    <scope>NUCLEOTIDE SEQUENCE</scope>
    <source>
        <strain evidence="1">Dzin_1.0</strain>
    </source>
</reference>
<accession>A0A9D5D4S8</accession>
<gene>
    <name evidence="1" type="ORF">J5N97_003000</name>
</gene>
<evidence type="ECO:0000313" key="1">
    <source>
        <dbReference type="EMBL" id="KAJ0984644.1"/>
    </source>
</evidence>
<keyword evidence="2" id="KW-1185">Reference proteome</keyword>
<name>A0A9D5D4S8_9LILI</name>
<dbReference type="Proteomes" id="UP001085076">
    <property type="component" value="Miscellaneous, Linkage group lg01"/>
</dbReference>
<dbReference type="EMBL" id="JAGGNH010000001">
    <property type="protein sequence ID" value="KAJ0984644.1"/>
    <property type="molecule type" value="Genomic_DNA"/>
</dbReference>
<sequence length="274" mass="30034">MSRADLLQNCDLPQCIKIFSPSMFEDCDKKMKESMSTTLPRNIAQPIPDKKIDMVIAISTSTEPLQAHPTEVLSTPAFNVIAATTFSIVCLQQGQSFTCSFSLPLAPRILRIGQGVLEFHVPLTRYEGVVLTWHLVHVSVEQTGHSKDPVAASLGSNPVDRMGSLELGKTDRFPGLAATNAPKEALNSSSSLSVASRCLRSTSNMGSLQPSLVQQIGKPSWYFITDSNWSIKHAWQKHDHRIQACMVPPARDKHIGHANSSDSCPIILPSLSRY</sequence>
<evidence type="ECO:0000313" key="2">
    <source>
        <dbReference type="Proteomes" id="UP001085076"/>
    </source>
</evidence>
<dbReference type="AlphaFoldDB" id="A0A9D5D4S8"/>